<keyword evidence="5" id="KW-0547">Nucleotide-binding</keyword>
<dbReference type="Pfam" id="PF12513">
    <property type="entry name" value="SUV3_C"/>
    <property type="match status" value="1"/>
</dbReference>
<keyword evidence="8" id="KW-0067">ATP-binding</keyword>
<dbReference type="Gene3D" id="1.20.272.40">
    <property type="match status" value="1"/>
</dbReference>
<evidence type="ECO:0000256" key="3">
    <source>
        <dbReference type="ARBA" id="ARBA00004305"/>
    </source>
</evidence>
<dbReference type="Gene3D" id="3.40.50.300">
    <property type="entry name" value="P-loop containing nucleotide triphosphate hydrolases"/>
    <property type="match status" value="2"/>
</dbReference>
<evidence type="ECO:0000259" key="13">
    <source>
        <dbReference type="PROSITE" id="PS51192"/>
    </source>
</evidence>
<dbReference type="InterPro" id="IPR014001">
    <property type="entry name" value="Helicase_ATP-bd"/>
</dbReference>
<dbReference type="InterPro" id="IPR027417">
    <property type="entry name" value="P-loop_NTPase"/>
</dbReference>
<dbReference type="SMART" id="SM00490">
    <property type="entry name" value="HELICc"/>
    <property type="match status" value="1"/>
</dbReference>
<dbReference type="PROSITE" id="PS51194">
    <property type="entry name" value="HELICASE_CTER"/>
    <property type="match status" value="1"/>
</dbReference>
<evidence type="ECO:0000256" key="9">
    <source>
        <dbReference type="ARBA" id="ARBA00022946"/>
    </source>
</evidence>
<keyword evidence="6" id="KW-0378">Hydrolase</keyword>
<dbReference type="Gene3D" id="1.20.58.1080">
    <property type="match status" value="1"/>
</dbReference>
<evidence type="ECO:0000256" key="10">
    <source>
        <dbReference type="ARBA" id="ARBA00023128"/>
    </source>
</evidence>
<dbReference type="InterPro" id="IPR001650">
    <property type="entry name" value="Helicase_C-like"/>
</dbReference>
<dbReference type="InParanoid" id="Q24GJ7"/>
<dbReference type="KEGG" id="tet:TTHERM_00725930"/>
<reference evidence="16" key="1">
    <citation type="journal article" date="2006" name="PLoS Biol.">
        <title>Macronuclear genome sequence of the ciliate Tetrahymena thermophila, a model eukaryote.</title>
        <authorList>
            <person name="Eisen J.A."/>
            <person name="Coyne R.S."/>
            <person name="Wu M."/>
            <person name="Wu D."/>
            <person name="Thiagarajan M."/>
            <person name="Wortman J.R."/>
            <person name="Badger J.H."/>
            <person name="Ren Q."/>
            <person name="Amedeo P."/>
            <person name="Jones K.M."/>
            <person name="Tallon L.J."/>
            <person name="Delcher A.L."/>
            <person name="Salzberg S.L."/>
            <person name="Silva J.C."/>
            <person name="Haas B.J."/>
            <person name="Majoros W.H."/>
            <person name="Farzad M."/>
            <person name="Carlton J.M."/>
            <person name="Smith R.K. Jr."/>
            <person name="Garg J."/>
            <person name="Pearlman R.E."/>
            <person name="Karrer K.M."/>
            <person name="Sun L."/>
            <person name="Manning G."/>
            <person name="Elde N.C."/>
            <person name="Turkewitz A.P."/>
            <person name="Asai D.J."/>
            <person name="Wilkes D.E."/>
            <person name="Wang Y."/>
            <person name="Cai H."/>
            <person name="Collins K."/>
            <person name="Stewart B.A."/>
            <person name="Lee S.R."/>
            <person name="Wilamowska K."/>
            <person name="Weinberg Z."/>
            <person name="Ruzzo W.L."/>
            <person name="Wloga D."/>
            <person name="Gaertig J."/>
            <person name="Frankel J."/>
            <person name="Tsao C.-C."/>
            <person name="Gorovsky M.A."/>
            <person name="Keeling P.J."/>
            <person name="Waller R.F."/>
            <person name="Patron N.J."/>
            <person name="Cherry J.M."/>
            <person name="Stover N.A."/>
            <person name="Krieger C.J."/>
            <person name="del Toro C."/>
            <person name="Ryder H.F."/>
            <person name="Williamson S.C."/>
            <person name="Barbeau R.A."/>
            <person name="Hamilton E.P."/>
            <person name="Orias E."/>
        </authorList>
    </citation>
    <scope>NUCLEOTIDE SEQUENCE [LARGE SCALE GENOMIC DNA]</scope>
    <source>
        <strain evidence="16">SB210</strain>
    </source>
</reference>
<evidence type="ECO:0000256" key="5">
    <source>
        <dbReference type="ARBA" id="ARBA00022741"/>
    </source>
</evidence>
<gene>
    <name evidence="15" type="ORF">TTHERM_00725930</name>
</gene>
<dbReference type="InterPro" id="IPR022192">
    <property type="entry name" value="SUV3_C"/>
</dbReference>
<evidence type="ECO:0000259" key="14">
    <source>
        <dbReference type="PROSITE" id="PS51194"/>
    </source>
</evidence>
<evidence type="ECO:0000313" key="16">
    <source>
        <dbReference type="Proteomes" id="UP000009168"/>
    </source>
</evidence>
<dbReference type="InterPro" id="IPR041082">
    <property type="entry name" value="Suv3_C_1"/>
</dbReference>
<comment type="subcellular location">
    <subcellularLocation>
        <location evidence="3">Mitochondrion matrix</location>
    </subcellularLocation>
</comment>
<sequence>MIKQRRFIFYQADIIAKQLIQRQSCMNISMLNLMAIQQSSSLLHQKSKTRQRSLFFQNVCSFTDIAGTQPHQNKKKNVKSSQSESEEEEVNIRKKEDKKKDQTDAYHLIQKIQHSVPNIRSRYYSMYDTFQNIYIEDNVQFFKEARFKFKINDIAIFCYFSLREIQDMYKKEHKILSFMMEDKIIQRFRSHFDKNKRFQKIFSNYFELPINERYELVAQKFGHSNTQFYLDFYPLYDLFFAFAAQNLGKKYEESIEIYNLLQIEEPHHLYQDTRKMKRKIIYHYGPTNSGKTHSALETLMSAKSGIYCGPLRLLAREIYQKFKQRGLNCNLITGQEKLIEPDSQFYSCTTEIGCQKIDLDFDCAVIDEIQYLGDQERGAAWTKAFLGLKAKEIHVCGDGRALQLVENMCKQVGDQFETVKYERMSQLTVEDKPFELQDLQEGDCLICFSVNEAISFKRIVNNYINSKNPDNPQSQENQCSIIYGRQPAEIKKEQAELFNNRTHKYLVATNAIGLGLNLNIRRVVFTTFTKNHQSQRKGIDSNEILQIAGRAGRYREDGLVTARNVKQIKILKETLQKRDQLIQQQTIQKAAFFPTYEQIEGFRDWLSQGKKKKQIKLSEVFQKFVNYSTLQGAYFIENEREFCHKADLIEDYGLSLSDQFTFSQAPMRFGKVFEKERELFQLFAQKYAMGQEIALPNLLKDDDKIKNIKQQQQANKDSLTIYESLYYILELYIWLGNKFGEDRFPDMQLAHNKKSVICSMMNEIHSHNQYQ</sequence>
<dbReference type="GO" id="GO:0016787">
    <property type="term" value="F:hydrolase activity"/>
    <property type="evidence" value="ECO:0007669"/>
    <property type="project" value="UniProtKB-KW"/>
</dbReference>
<accession>Q24GJ7</accession>
<dbReference type="SUPFAM" id="SSF52540">
    <property type="entry name" value="P-loop containing nucleoside triphosphate hydrolases"/>
    <property type="match status" value="1"/>
</dbReference>
<evidence type="ECO:0000256" key="6">
    <source>
        <dbReference type="ARBA" id="ARBA00022801"/>
    </source>
</evidence>
<dbReference type="GeneID" id="7844903"/>
<dbReference type="PANTHER" id="PTHR12131">
    <property type="entry name" value="ATP-DEPENDENT RNA AND DNA HELICASE"/>
    <property type="match status" value="1"/>
</dbReference>
<dbReference type="PANTHER" id="PTHR12131:SF1">
    <property type="entry name" value="ATP-DEPENDENT RNA HELICASE SUPV3L1, MITOCHONDRIAL-RELATED"/>
    <property type="match status" value="1"/>
</dbReference>
<dbReference type="PROSITE" id="PS51192">
    <property type="entry name" value="HELICASE_ATP_BIND_1"/>
    <property type="match status" value="1"/>
</dbReference>
<keyword evidence="10" id="KW-0496">Mitochondrion</keyword>
<evidence type="ECO:0000256" key="8">
    <source>
        <dbReference type="ARBA" id="ARBA00022840"/>
    </source>
</evidence>
<dbReference type="GO" id="GO:0005524">
    <property type="term" value="F:ATP binding"/>
    <property type="evidence" value="ECO:0007669"/>
    <property type="project" value="UniProtKB-KW"/>
</dbReference>
<dbReference type="STRING" id="312017.Q24GJ7"/>
<comment type="cofactor">
    <cofactor evidence="2">
        <name>Mg(2+)</name>
        <dbReference type="ChEBI" id="CHEBI:18420"/>
    </cofactor>
</comment>
<dbReference type="FunFam" id="3.40.50.300:FF:000269">
    <property type="entry name" value="ATP-dependent RNA helicase SUPV3L1, mitochondrial"/>
    <property type="match status" value="1"/>
</dbReference>
<feature type="compositionally biased region" description="Basic and acidic residues" evidence="12">
    <location>
        <begin position="90"/>
        <end position="102"/>
    </location>
</feature>
<dbReference type="Pfam" id="PF18147">
    <property type="entry name" value="Suv3_C_1"/>
    <property type="match status" value="1"/>
</dbReference>
<evidence type="ECO:0000256" key="12">
    <source>
        <dbReference type="SAM" id="MobiDB-lite"/>
    </source>
</evidence>
<feature type="region of interest" description="Disordered" evidence="12">
    <location>
        <begin position="67"/>
        <end position="102"/>
    </location>
</feature>
<dbReference type="Pfam" id="PF00271">
    <property type="entry name" value="Helicase_C"/>
    <property type="match status" value="1"/>
</dbReference>
<dbReference type="Pfam" id="PF22527">
    <property type="entry name" value="DEXQc_Suv3"/>
    <property type="match status" value="1"/>
</dbReference>
<dbReference type="eggNOG" id="KOG0953">
    <property type="taxonomic scope" value="Eukaryota"/>
</dbReference>
<dbReference type="GO" id="GO:0045025">
    <property type="term" value="C:mitochondrial degradosome"/>
    <property type="evidence" value="ECO:0007669"/>
    <property type="project" value="TreeGrafter"/>
</dbReference>
<keyword evidence="9" id="KW-0809">Transit peptide</keyword>
<keyword evidence="16" id="KW-1185">Reference proteome</keyword>
<feature type="domain" description="Helicase C-terminal" evidence="14">
    <location>
        <begin position="428"/>
        <end position="590"/>
    </location>
</feature>
<evidence type="ECO:0000313" key="15">
    <source>
        <dbReference type="EMBL" id="EAS06874.2"/>
    </source>
</evidence>
<name>Q24GJ7_TETTS</name>
<evidence type="ECO:0000256" key="1">
    <source>
        <dbReference type="ARBA" id="ARBA00001936"/>
    </source>
</evidence>
<dbReference type="AlphaFoldDB" id="Q24GJ7"/>
<evidence type="ECO:0000256" key="7">
    <source>
        <dbReference type="ARBA" id="ARBA00022806"/>
    </source>
</evidence>
<evidence type="ECO:0000256" key="11">
    <source>
        <dbReference type="ARBA" id="ARBA00047984"/>
    </source>
</evidence>
<dbReference type="CDD" id="cd17913">
    <property type="entry name" value="DEXQc_Suv3"/>
    <property type="match status" value="1"/>
</dbReference>
<proteinExistence type="predicted"/>
<dbReference type="GO" id="GO:0005759">
    <property type="term" value="C:mitochondrial matrix"/>
    <property type="evidence" value="ECO:0007669"/>
    <property type="project" value="UniProtKB-SubCell"/>
</dbReference>
<dbReference type="GO" id="GO:0000965">
    <property type="term" value="P:mitochondrial RNA 3'-end processing"/>
    <property type="evidence" value="ECO:0007669"/>
    <property type="project" value="TreeGrafter"/>
</dbReference>
<dbReference type="OrthoDB" id="6692397at2759"/>
<dbReference type="Proteomes" id="UP000009168">
    <property type="component" value="Unassembled WGS sequence"/>
</dbReference>
<dbReference type="HOGENOM" id="CLU_363118_0_0_1"/>
<evidence type="ECO:0000256" key="4">
    <source>
        <dbReference type="ARBA" id="ARBA00012552"/>
    </source>
</evidence>
<dbReference type="EMBL" id="GG662257">
    <property type="protein sequence ID" value="EAS06874.2"/>
    <property type="molecule type" value="Genomic_DNA"/>
</dbReference>
<dbReference type="InterPro" id="IPR050699">
    <property type="entry name" value="RNA-DNA_Helicase"/>
</dbReference>
<dbReference type="InterPro" id="IPR055206">
    <property type="entry name" value="DEXQc_SUV3"/>
</dbReference>
<organism evidence="15 16">
    <name type="scientific">Tetrahymena thermophila (strain SB210)</name>
    <dbReference type="NCBI Taxonomy" id="312017"/>
    <lineage>
        <taxon>Eukaryota</taxon>
        <taxon>Sar</taxon>
        <taxon>Alveolata</taxon>
        <taxon>Ciliophora</taxon>
        <taxon>Intramacronucleata</taxon>
        <taxon>Oligohymenophorea</taxon>
        <taxon>Hymenostomatida</taxon>
        <taxon>Tetrahymenina</taxon>
        <taxon>Tetrahymenidae</taxon>
        <taxon>Tetrahymena</taxon>
    </lineage>
</organism>
<evidence type="ECO:0000256" key="2">
    <source>
        <dbReference type="ARBA" id="ARBA00001946"/>
    </source>
</evidence>
<keyword evidence="7 15" id="KW-0347">Helicase</keyword>
<comment type="cofactor">
    <cofactor evidence="1">
        <name>Mn(2+)</name>
        <dbReference type="ChEBI" id="CHEBI:29035"/>
    </cofactor>
</comment>
<dbReference type="EC" id="3.6.4.13" evidence="4"/>
<comment type="catalytic activity">
    <reaction evidence="11">
        <text>ATP + H2O = ADP + phosphate + H(+)</text>
        <dbReference type="Rhea" id="RHEA:13065"/>
        <dbReference type="ChEBI" id="CHEBI:15377"/>
        <dbReference type="ChEBI" id="CHEBI:15378"/>
        <dbReference type="ChEBI" id="CHEBI:30616"/>
        <dbReference type="ChEBI" id="CHEBI:43474"/>
        <dbReference type="ChEBI" id="CHEBI:456216"/>
        <dbReference type="EC" id="3.6.4.13"/>
    </reaction>
</comment>
<dbReference type="GO" id="GO:0003724">
    <property type="term" value="F:RNA helicase activity"/>
    <property type="evidence" value="ECO:0007669"/>
    <property type="project" value="UniProtKB-EC"/>
</dbReference>
<dbReference type="InterPro" id="IPR044774">
    <property type="entry name" value="Suv3_DEXQc"/>
</dbReference>
<protein>
    <recommendedName>
        <fullName evidence="4">RNA helicase</fullName>
        <ecNumber evidence="4">3.6.4.13</ecNumber>
    </recommendedName>
</protein>
<feature type="domain" description="Helicase ATP-binding" evidence="13">
    <location>
        <begin position="272"/>
        <end position="390"/>
    </location>
</feature>
<dbReference type="RefSeq" id="XP_001027116.2">
    <property type="nucleotide sequence ID" value="XM_001027116.2"/>
</dbReference>
<dbReference type="SMART" id="SM00487">
    <property type="entry name" value="DEXDc"/>
    <property type="match status" value="1"/>
</dbReference>